<sequence length="196" mass="21975">KEVDIAMGAFQIFFFLLLSCYTLTTVIAQDETGFVSSIDPKLFKRRQNTSHFRFYWHDIVSGENATSIDIISALPKYNTTTIFGEVKIIDNPLTLGPELSSKLIGRAQGIYASTSQTELNFLMIMNFVLFEGKYNGSTISILGRNDAYEKVRELPVIGGSGIFRFAKGYAEATTHFLDTKTGDATTEYNVYVTHYI</sequence>
<evidence type="ECO:0000313" key="5">
    <source>
        <dbReference type="EMBL" id="MCH94726.1"/>
    </source>
</evidence>
<comment type="similarity">
    <text evidence="1 4">Belongs to the plant dirigent protein family.</text>
</comment>
<dbReference type="Gene3D" id="2.40.480.10">
    <property type="entry name" value="Allene oxide cyclase-like"/>
    <property type="match status" value="1"/>
</dbReference>
<name>A0A392N4H6_9FABA</name>
<keyword evidence="4" id="KW-0052">Apoplast</keyword>
<evidence type="ECO:0000313" key="6">
    <source>
        <dbReference type="Proteomes" id="UP000265520"/>
    </source>
</evidence>
<feature type="chain" id="PRO_5017105823" description="Dirigent protein" evidence="4">
    <location>
        <begin position="29"/>
        <end position="196"/>
    </location>
</feature>
<feature type="non-terminal residue" evidence="5">
    <location>
        <position position="1"/>
    </location>
</feature>
<comment type="function">
    <text evidence="4">Dirigent proteins impart stereoselectivity on the phenoxy radical-coupling reaction, yielding optically active lignans from two molecules of coniferyl alcohol in the biosynthesis of lignans, flavonolignans, and alkaloids and thus plays a central role in plant secondary metabolism.</text>
</comment>
<comment type="subcellular location">
    <subcellularLocation>
        <location evidence="4">Secreted</location>
        <location evidence="4">Extracellular space</location>
        <location evidence="4">Apoplast</location>
    </subcellularLocation>
</comment>
<dbReference type="Pfam" id="PF03018">
    <property type="entry name" value="Dirigent"/>
    <property type="match status" value="1"/>
</dbReference>
<gene>
    <name evidence="5" type="ORF">A2U01_0015691</name>
</gene>
<keyword evidence="3 4" id="KW-0964">Secreted</keyword>
<dbReference type="InterPro" id="IPR004265">
    <property type="entry name" value="Dirigent"/>
</dbReference>
<keyword evidence="6" id="KW-1185">Reference proteome</keyword>
<evidence type="ECO:0000256" key="3">
    <source>
        <dbReference type="ARBA" id="ARBA00022525"/>
    </source>
</evidence>
<dbReference type="GO" id="GO:0048046">
    <property type="term" value="C:apoplast"/>
    <property type="evidence" value="ECO:0007669"/>
    <property type="project" value="UniProtKB-SubCell"/>
</dbReference>
<evidence type="ECO:0000256" key="4">
    <source>
        <dbReference type="RuleBase" id="RU363099"/>
    </source>
</evidence>
<proteinExistence type="inferred from homology"/>
<protein>
    <recommendedName>
        <fullName evidence="4">Dirigent protein</fullName>
    </recommendedName>
</protein>
<keyword evidence="4" id="KW-0732">Signal</keyword>
<accession>A0A392N4H6</accession>
<evidence type="ECO:0000256" key="2">
    <source>
        <dbReference type="ARBA" id="ARBA00011738"/>
    </source>
</evidence>
<evidence type="ECO:0000256" key="1">
    <source>
        <dbReference type="ARBA" id="ARBA00010746"/>
    </source>
</evidence>
<dbReference type="EMBL" id="LXQA010028007">
    <property type="protein sequence ID" value="MCH94726.1"/>
    <property type="molecule type" value="Genomic_DNA"/>
</dbReference>
<organism evidence="5 6">
    <name type="scientific">Trifolium medium</name>
    <dbReference type="NCBI Taxonomy" id="97028"/>
    <lineage>
        <taxon>Eukaryota</taxon>
        <taxon>Viridiplantae</taxon>
        <taxon>Streptophyta</taxon>
        <taxon>Embryophyta</taxon>
        <taxon>Tracheophyta</taxon>
        <taxon>Spermatophyta</taxon>
        <taxon>Magnoliopsida</taxon>
        <taxon>eudicotyledons</taxon>
        <taxon>Gunneridae</taxon>
        <taxon>Pentapetalae</taxon>
        <taxon>rosids</taxon>
        <taxon>fabids</taxon>
        <taxon>Fabales</taxon>
        <taxon>Fabaceae</taxon>
        <taxon>Papilionoideae</taxon>
        <taxon>50 kb inversion clade</taxon>
        <taxon>NPAAA clade</taxon>
        <taxon>Hologalegina</taxon>
        <taxon>IRL clade</taxon>
        <taxon>Trifolieae</taxon>
        <taxon>Trifolium</taxon>
    </lineage>
</organism>
<dbReference type="GO" id="GO:0009699">
    <property type="term" value="P:phenylpropanoid biosynthetic process"/>
    <property type="evidence" value="ECO:0007669"/>
    <property type="project" value="UniProtKB-ARBA"/>
</dbReference>
<feature type="signal peptide" evidence="4">
    <location>
        <begin position="1"/>
        <end position="28"/>
    </location>
</feature>
<comment type="subunit">
    <text evidence="2 4">Homodimer.</text>
</comment>
<dbReference type="AlphaFoldDB" id="A0A392N4H6"/>
<reference evidence="5 6" key="1">
    <citation type="journal article" date="2018" name="Front. Plant Sci.">
        <title>Red Clover (Trifolium pratense) and Zigzag Clover (T. medium) - A Picture of Genomic Similarities and Differences.</title>
        <authorList>
            <person name="Dluhosova J."/>
            <person name="Istvanek J."/>
            <person name="Nedelnik J."/>
            <person name="Repkova J."/>
        </authorList>
    </citation>
    <scope>NUCLEOTIDE SEQUENCE [LARGE SCALE GENOMIC DNA]</scope>
    <source>
        <strain evidence="6">cv. 10/8</strain>
        <tissue evidence="5">Leaf</tissue>
    </source>
</reference>
<dbReference type="PANTHER" id="PTHR21495">
    <property type="entry name" value="NUCLEOPORIN-RELATED"/>
    <property type="match status" value="1"/>
</dbReference>
<comment type="caution">
    <text evidence="5">The sequence shown here is derived from an EMBL/GenBank/DDBJ whole genome shotgun (WGS) entry which is preliminary data.</text>
</comment>
<dbReference type="InterPro" id="IPR044859">
    <property type="entry name" value="Allene_oxi_cyc_Dirigent"/>
</dbReference>
<dbReference type="Proteomes" id="UP000265520">
    <property type="component" value="Unassembled WGS sequence"/>
</dbReference>